<sequence length="125" mass="13505">MTPSAPAPLPPEAAAVLHSVDWSALEWVPVRRGIERKAFGSGNVTLALHRLMPGHEPRPHAHPNEQVMYILAGQMDVHVDGQVVRLGPGGLLLIPPHALHYGVVVGDEPVLNLDVFTPARPEYLA</sequence>
<organism evidence="2 3">
    <name type="scientific">Paracidovorax cattleyae</name>
    <dbReference type="NCBI Taxonomy" id="80868"/>
    <lineage>
        <taxon>Bacteria</taxon>
        <taxon>Pseudomonadati</taxon>
        <taxon>Pseudomonadota</taxon>
        <taxon>Betaproteobacteria</taxon>
        <taxon>Burkholderiales</taxon>
        <taxon>Comamonadaceae</taxon>
        <taxon>Paracidovorax</taxon>
    </lineage>
</organism>
<feature type="domain" description="Cupin type-2" evidence="1">
    <location>
        <begin position="48"/>
        <end position="116"/>
    </location>
</feature>
<dbReference type="EMBL" id="FNJL01000020">
    <property type="protein sequence ID" value="SDP66388.1"/>
    <property type="molecule type" value="Genomic_DNA"/>
</dbReference>
<evidence type="ECO:0000313" key="2">
    <source>
        <dbReference type="EMBL" id="SDP66388.1"/>
    </source>
</evidence>
<dbReference type="Proteomes" id="UP000199317">
    <property type="component" value="Unassembled WGS sequence"/>
</dbReference>
<reference evidence="3" key="1">
    <citation type="submission" date="2016-10" db="EMBL/GenBank/DDBJ databases">
        <authorList>
            <person name="Varghese N."/>
            <person name="Submissions S."/>
        </authorList>
    </citation>
    <scope>NUCLEOTIDE SEQUENCE [LARGE SCALE GENOMIC DNA]</scope>
    <source>
        <strain evidence="3">DSM 17101</strain>
    </source>
</reference>
<dbReference type="InterPro" id="IPR014710">
    <property type="entry name" value="RmlC-like_jellyroll"/>
</dbReference>
<dbReference type="PANTHER" id="PTHR40112:SF1">
    <property type="entry name" value="H2HPP ISOMERASE"/>
    <property type="match status" value="1"/>
</dbReference>
<dbReference type="CDD" id="cd02238">
    <property type="entry name" value="cupin_KdgF"/>
    <property type="match status" value="1"/>
</dbReference>
<name>A0A1H0UK90_9BURK</name>
<keyword evidence="3" id="KW-1185">Reference proteome</keyword>
<dbReference type="InterPro" id="IPR011051">
    <property type="entry name" value="RmlC_Cupin_sf"/>
</dbReference>
<dbReference type="AlphaFoldDB" id="A0A1H0UK90"/>
<dbReference type="RefSeq" id="WP_092836109.1">
    <property type="nucleotide sequence ID" value="NZ_CP028290.1"/>
</dbReference>
<evidence type="ECO:0000259" key="1">
    <source>
        <dbReference type="Pfam" id="PF07883"/>
    </source>
</evidence>
<accession>A0A1H0UK90</accession>
<dbReference type="InterPro" id="IPR013096">
    <property type="entry name" value="Cupin_2"/>
</dbReference>
<gene>
    <name evidence="2" type="ORF">SAMN04489708_12050</name>
</gene>
<dbReference type="SUPFAM" id="SSF51182">
    <property type="entry name" value="RmlC-like cupins"/>
    <property type="match status" value="1"/>
</dbReference>
<dbReference type="InterPro" id="IPR052535">
    <property type="entry name" value="Bacilysin_H2HPP_isomerase"/>
</dbReference>
<proteinExistence type="predicted"/>
<dbReference type="PANTHER" id="PTHR40112">
    <property type="entry name" value="H2HPP ISOMERASE"/>
    <property type="match status" value="1"/>
</dbReference>
<protein>
    <submittedName>
        <fullName evidence="2">Cupin domain-containing protein</fullName>
    </submittedName>
</protein>
<dbReference type="Gene3D" id="2.60.120.10">
    <property type="entry name" value="Jelly Rolls"/>
    <property type="match status" value="1"/>
</dbReference>
<dbReference type="OrthoDB" id="9811153at2"/>
<dbReference type="Pfam" id="PF07883">
    <property type="entry name" value="Cupin_2"/>
    <property type="match status" value="1"/>
</dbReference>
<evidence type="ECO:0000313" key="3">
    <source>
        <dbReference type="Proteomes" id="UP000199317"/>
    </source>
</evidence>